<keyword evidence="3" id="KW-1185">Reference proteome</keyword>
<protein>
    <submittedName>
        <fullName evidence="2">Flavin-binding protein</fullName>
    </submittedName>
</protein>
<organism evidence="2 3">
    <name type="scientific">Parasphingorhabdus litoris</name>
    <dbReference type="NCBI Taxonomy" id="394733"/>
    <lineage>
        <taxon>Bacteria</taxon>
        <taxon>Pseudomonadati</taxon>
        <taxon>Pseudomonadota</taxon>
        <taxon>Alphaproteobacteria</taxon>
        <taxon>Sphingomonadales</taxon>
        <taxon>Sphingomonadaceae</taxon>
        <taxon>Parasphingorhabdus</taxon>
    </lineage>
</organism>
<evidence type="ECO:0000313" key="2">
    <source>
        <dbReference type="EMBL" id="GAA0481946.1"/>
    </source>
</evidence>
<proteinExistence type="predicted"/>
<dbReference type="SUPFAM" id="SSF50475">
    <property type="entry name" value="FMN-binding split barrel"/>
    <property type="match status" value="1"/>
</dbReference>
<dbReference type="PANTHER" id="PTHR28243">
    <property type="entry name" value="AGL049CP"/>
    <property type="match status" value="1"/>
</dbReference>
<evidence type="ECO:0000259" key="1">
    <source>
        <dbReference type="Pfam" id="PF12766"/>
    </source>
</evidence>
<dbReference type="InterPro" id="IPR024624">
    <property type="entry name" value="Pyridox_Oxase_Alr4036_FMN-bd"/>
</dbReference>
<dbReference type="Gene3D" id="2.30.110.10">
    <property type="entry name" value="Electron Transport, Fmn-binding Protein, Chain A"/>
    <property type="match status" value="1"/>
</dbReference>
<reference evidence="2 3" key="1">
    <citation type="journal article" date="2019" name="Int. J. Syst. Evol. Microbiol.">
        <title>The Global Catalogue of Microorganisms (GCM) 10K type strain sequencing project: providing services to taxonomists for standard genome sequencing and annotation.</title>
        <authorList>
            <consortium name="The Broad Institute Genomics Platform"/>
            <consortium name="The Broad Institute Genome Sequencing Center for Infectious Disease"/>
            <person name="Wu L."/>
            <person name="Ma J."/>
        </authorList>
    </citation>
    <scope>NUCLEOTIDE SEQUENCE [LARGE SCALE GENOMIC DNA]</scope>
    <source>
        <strain evidence="2 3">JCM 14162</strain>
    </source>
</reference>
<accession>A0ABN1AQN3</accession>
<dbReference type="Proteomes" id="UP001500713">
    <property type="component" value="Unassembled WGS sequence"/>
</dbReference>
<feature type="domain" description="Pyridoxamine 5'-phosphate oxidase Alr4036 family FMN-binding" evidence="1">
    <location>
        <begin position="21"/>
        <end position="106"/>
    </location>
</feature>
<dbReference type="InterPro" id="IPR012349">
    <property type="entry name" value="Split_barrel_FMN-bd"/>
</dbReference>
<dbReference type="EMBL" id="BAAAEM010000003">
    <property type="protein sequence ID" value="GAA0481946.1"/>
    <property type="molecule type" value="Genomic_DNA"/>
</dbReference>
<dbReference type="Pfam" id="PF12766">
    <property type="entry name" value="Pyridox_oxase_2"/>
    <property type="match status" value="1"/>
</dbReference>
<sequence length="208" mass="23166">MSGQADQPFLDDLSLSLDEAWKLLVRGSRDRKSPLHTPAVASVRRDGSPSQRIMVLREATRESRMLRFNTDRRASKVDDINDGAPIAILGYHPGAKVQLRLSGVGRIEHSSASCDAAWNEATLYGKRCYLAHPAPGSPVDAPTSGLDPEMEGRKPEGFEVAPARENFAVLLAEIDQIEWLYLAHTGHRRALFTWDEEKGQWTSHWLVP</sequence>
<comment type="caution">
    <text evidence="2">The sequence shown here is derived from an EMBL/GenBank/DDBJ whole genome shotgun (WGS) entry which is preliminary data.</text>
</comment>
<name>A0ABN1AQN3_9SPHN</name>
<gene>
    <name evidence="2" type="ORF">GCM10009096_25250</name>
</gene>
<dbReference type="PANTHER" id="PTHR28243:SF1">
    <property type="entry name" value="PYRIDOXAMINE 5'-PHOSPHATE OXIDASE ALR4036 FAMILY FMN-BINDING DOMAIN-CONTAINING PROTEIN"/>
    <property type="match status" value="1"/>
</dbReference>
<evidence type="ECO:0000313" key="3">
    <source>
        <dbReference type="Proteomes" id="UP001500713"/>
    </source>
</evidence>
<dbReference type="RefSeq" id="WP_229953433.1">
    <property type="nucleotide sequence ID" value="NZ_BAAAEM010000003.1"/>
</dbReference>